<evidence type="ECO:0000259" key="8">
    <source>
        <dbReference type="PROSITE" id="PS50850"/>
    </source>
</evidence>
<keyword evidence="10" id="KW-1185">Reference proteome</keyword>
<evidence type="ECO:0000313" key="10">
    <source>
        <dbReference type="Proteomes" id="UP000266340"/>
    </source>
</evidence>
<feature type="transmembrane region" description="Helical" evidence="7">
    <location>
        <begin position="310"/>
        <end position="330"/>
    </location>
</feature>
<evidence type="ECO:0000256" key="7">
    <source>
        <dbReference type="SAM" id="Phobius"/>
    </source>
</evidence>
<dbReference type="InterPro" id="IPR020846">
    <property type="entry name" value="MFS_dom"/>
</dbReference>
<feature type="transmembrane region" description="Helical" evidence="7">
    <location>
        <begin position="336"/>
        <end position="358"/>
    </location>
</feature>
<feature type="transmembrane region" description="Helical" evidence="7">
    <location>
        <begin position="34"/>
        <end position="60"/>
    </location>
</feature>
<keyword evidence="2" id="KW-0813">Transport</keyword>
<evidence type="ECO:0000256" key="4">
    <source>
        <dbReference type="ARBA" id="ARBA00022692"/>
    </source>
</evidence>
<dbReference type="InterPro" id="IPR036259">
    <property type="entry name" value="MFS_trans_sf"/>
</dbReference>
<feature type="transmembrane region" description="Helical" evidence="7">
    <location>
        <begin position="403"/>
        <end position="420"/>
    </location>
</feature>
<dbReference type="PANTHER" id="PTHR23513:SF6">
    <property type="entry name" value="MAJOR FACILITATOR SUPERFAMILY ASSOCIATED DOMAIN-CONTAINING PROTEIN"/>
    <property type="match status" value="1"/>
</dbReference>
<evidence type="ECO:0000256" key="3">
    <source>
        <dbReference type="ARBA" id="ARBA00022475"/>
    </source>
</evidence>
<proteinExistence type="predicted"/>
<dbReference type="SUPFAM" id="SSF103473">
    <property type="entry name" value="MFS general substrate transporter"/>
    <property type="match status" value="1"/>
</dbReference>
<name>A0A398CP95_9BACL</name>
<dbReference type="Pfam" id="PF07690">
    <property type="entry name" value="MFS_1"/>
    <property type="match status" value="1"/>
</dbReference>
<evidence type="ECO:0000256" key="5">
    <source>
        <dbReference type="ARBA" id="ARBA00022989"/>
    </source>
</evidence>
<keyword evidence="5 7" id="KW-1133">Transmembrane helix</keyword>
<reference evidence="9 10" key="1">
    <citation type="submission" date="2018-09" db="EMBL/GenBank/DDBJ databases">
        <title>Cohnella cavernae sp. nov., isolated from a karst cave.</title>
        <authorList>
            <person name="Zhu H."/>
        </authorList>
    </citation>
    <scope>NUCLEOTIDE SEQUENCE [LARGE SCALE GENOMIC DNA]</scope>
    <source>
        <strain evidence="9 10">K2E09-144</strain>
    </source>
</reference>
<keyword evidence="4 7" id="KW-0812">Transmembrane</keyword>
<dbReference type="PROSITE" id="PS50850">
    <property type="entry name" value="MFS"/>
    <property type="match status" value="1"/>
</dbReference>
<dbReference type="GO" id="GO:0022857">
    <property type="term" value="F:transmembrane transporter activity"/>
    <property type="evidence" value="ECO:0007669"/>
    <property type="project" value="InterPro"/>
</dbReference>
<dbReference type="PANTHER" id="PTHR23513">
    <property type="entry name" value="INTEGRAL MEMBRANE EFFLUX PROTEIN-RELATED"/>
    <property type="match status" value="1"/>
</dbReference>
<accession>A0A398CP95</accession>
<comment type="subcellular location">
    <subcellularLocation>
        <location evidence="1">Cell membrane</location>
        <topology evidence="1">Multi-pass membrane protein</topology>
    </subcellularLocation>
</comment>
<evidence type="ECO:0000256" key="6">
    <source>
        <dbReference type="ARBA" id="ARBA00023136"/>
    </source>
</evidence>
<keyword evidence="3" id="KW-1003">Cell membrane</keyword>
<dbReference type="InterPro" id="IPR011701">
    <property type="entry name" value="MFS"/>
</dbReference>
<organism evidence="9 10">
    <name type="scientific">Cohnella faecalis</name>
    <dbReference type="NCBI Taxonomy" id="2315694"/>
    <lineage>
        <taxon>Bacteria</taxon>
        <taxon>Bacillati</taxon>
        <taxon>Bacillota</taxon>
        <taxon>Bacilli</taxon>
        <taxon>Bacillales</taxon>
        <taxon>Paenibacillaceae</taxon>
        <taxon>Cohnella</taxon>
    </lineage>
</organism>
<feature type="transmembrane region" description="Helical" evidence="7">
    <location>
        <begin position="370"/>
        <end position="391"/>
    </location>
</feature>
<sequence length="427" mass="45353">MTDASVHVEAGAAARMTEQEPLGKKIPLFRNKTFISVFAGNTLSTMGEGFNTIAIGYWVLSTTGSAKAMTAVMLPQMILGLLLGTIAGTLADRKNRRTIMLSMDLIRAVLMIGVAAVVSGSSGWGIWALVPLLTLINAASQFHSPAFQSSLIYIVGQEQVGRATGLMQVTDTLARLGGLALGGWTVAAFGGPAAVTVVGAMFALSALCVMIAGPFPIPAAKSDNRKSFWTDLRLGLAFIRKHPFARSVSLLLPSVMIFFTASMMLFQVMAVTVWHATPKEFGLMEAAIPIGYAGGSGLMLLLNRRMTRRGWWIGVSVLLAGPNLIVMSAMPDVFSALPFVFLIGFILSVGTVLVMIALRTETAAEFQGRVFGAIGSLTNLSTPVGLVMSGILSDRFGADRMLFLNGLGLTAIGLCCIALLKPLRQYR</sequence>
<dbReference type="AlphaFoldDB" id="A0A398CP95"/>
<evidence type="ECO:0000256" key="2">
    <source>
        <dbReference type="ARBA" id="ARBA00022448"/>
    </source>
</evidence>
<dbReference type="GO" id="GO:0005886">
    <property type="term" value="C:plasma membrane"/>
    <property type="evidence" value="ECO:0007669"/>
    <property type="project" value="UniProtKB-SubCell"/>
</dbReference>
<feature type="transmembrane region" description="Helical" evidence="7">
    <location>
        <begin position="193"/>
        <end position="217"/>
    </location>
</feature>
<dbReference type="EMBL" id="QXJM01000027">
    <property type="protein sequence ID" value="RIE04403.1"/>
    <property type="molecule type" value="Genomic_DNA"/>
</dbReference>
<dbReference type="CDD" id="cd06173">
    <property type="entry name" value="MFS_MefA_like"/>
    <property type="match status" value="1"/>
</dbReference>
<feature type="domain" description="Major facilitator superfamily (MFS) profile" evidence="8">
    <location>
        <begin position="324"/>
        <end position="427"/>
    </location>
</feature>
<dbReference type="Gene3D" id="1.20.1250.20">
    <property type="entry name" value="MFS general substrate transporter like domains"/>
    <property type="match status" value="1"/>
</dbReference>
<keyword evidence="6 7" id="KW-0472">Membrane</keyword>
<dbReference type="Proteomes" id="UP000266340">
    <property type="component" value="Unassembled WGS sequence"/>
</dbReference>
<feature type="transmembrane region" description="Helical" evidence="7">
    <location>
        <begin position="72"/>
        <end position="93"/>
    </location>
</feature>
<evidence type="ECO:0000256" key="1">
    <source>
        <dbReference type="ARBA" id="ARBA00004651"/>
    </source>
</evidence>
<protein>
    <submittedName>
        <fullName evidence="9">MFS transporter</fullName>
    </submittedName>
</protein>
<feature type="transmembrane region" description="Helical" evidence="7">
    <location>
        <begin position="286"/>
        <end position="303"/>
    </location>
</feature>
<comment type="caution">
    <text evidence="9">The sequence shown here is derived from an EMBL/GenBank/DDBJ whole genome shotgun (WGS) entry which is preliminary data.</text>
</comment>
<gene>
    <name evidence="9" type="ORF">D3H35_07405</name>
</gene>
<feature type="transmembrane region" description="Helical" evidence="7">
    <location>
        <begin position="250"/>
        <end position="274"/>
    </location>
</feature>
<evidence type="ECO:0000313" key="9">
    <source>
        <dbReference type="EMBL" id="RIE04403.1"/>
    </source>
</evidence>
<feature type="transmembrane region" description="Helical" evidence="7">
    <location>
        <begin position="105"/>
        <end position="127"/>
    </location>
</feature>